<name>J3M7C2_ORYBR</name>
<dbReference type="STRING" id="4533.J3M7C2"/>
<reference evidence="1" key="1">
    <citation type="journal article" date="2013" name="Nat. Commun.">
        <title>Whole-genome sequencing of Oryza brachyantha reveals mechanisms underlying Oryza genome evolution.</title>
        <authorList>
            <person name="Chen J."/>
            <person name="Huang Q."/>
            <person name="Gao D."/>
            <person name="Wang J."/>
            <person name="Lang Y."/>
            <person name="Liu T."/>
            <person name="Li B."/>
            <person name="Bai Z."/>
            <person name="Luis Goicoechea J."/>
            <person name="Liang C."/>
            <person name="Chen C."/>
            <person name="Zhang W."/>
            <person name="Sun S."/>
            <person name="Liao Y."/>
            <person name="Zhang X."/>
            <person name="Yang L."/>
            <person name="Song C."/>
            <person name="Wang M."/>
            <person name="Shi J."/>
            <person name="Liu G."/>
            <person name="Liu J."/>
            <person name="Zhou H."/>
            <person name="Zhou W."/>
            <person name="Yu Q."/>
            <person name="An N."/>
            <person name="Chen Y."/>
            <person name="Cai Q."/>
            <person name="Wang B."/>
            <person name="Liu B."/>
            <person name="Min J."/>
            <person name="Huang Y."/>
            <person name="Wu H."/>
            <person name="Li Z."/>
            <person name="Zhang Y."/>
            <person name="Yin Y."/>
            <person name="Song W."/>
            <person name="Jiang J."/>
            <person name="Jackson S.A."/>
            <person name="Wing R.A."/>
            <person name="Wang J."/>
            <person name="Chen M."/>
        </authorList>
    </citation>
    <scope>NUCLEOTIDE SEQUENCE [LARGE SCALE GENOMIC DNA]</scope>
    <source>
        <strain evidence="1">cv. IRGC 101232</strain>
    </source>
</reference>
<accession>J3M7C2</accession>
<dbReference type="AlphaFoldDB" id="J3M7C2"/>
<reference evidence="1" key="2">
    <citation type="submission" date="2013-04" db="UniProtKB">
        <authorList>
            <consortium name="EnsemblPlants"/>
        </authorList>
    </citation>
    <scope>IDENTIFICATION</scope>
</reference>
<sequence>MVKDFREYFATTTAAERATHAGLGKAIGVPKLDDYFVRRKTFYAVIDDIKANTRVLAIAGMVKDFREYFATTTAAERATHAGLGKAIGVPKLDDYFVRRKTFYAVIDDIKANTRVLAIA</sequence>
<proteinExistence type="predicted"/>
<evidence type="ECO:0000313" key="1">
    <source>
        <dbReference type="EnsemblPlants" id="OB05G24960.1"/>
    </source>
</evidence>
<evidence type="ECO:0000313" key="2">
    <source>
        <dbReference type="Proteomes" id="UP000006038"/>
    </source>
</evidence>
<protein>
    <submittedName>
        <fullName evidence="1">Uncharacterized protein</fullName>
    </submittedName>
</protein>
<keyword evidence="2" id="KW-1185">Reference proteome</keyword>
<organism evidence="1">
    <name type="scientific">Oryza brachyantha</name>
    <name type="common">malo sina</name>
    <dbReference type="NCBI Taxonomy" id="4533"/>
    <lineage>
        <taxon>Eukaryota</taxon>
        <taxon>Viridiplantae</taxon>
        <taxon>Streptophyta</taxon>
        <taxon>Embryophyta</taxon>
        <taxon>Tracheophyta</taxon>
        <taxon>Spermatophyta</taxon>
        <taxon>Magnoliopsida</taxon>
        <taxon>Liliopsida</taxon>
        <taxon>Poales</taxon>
        <taxon>Poaceae</taxon>
        <taxon>BOP clade</taxon>
        <taxon>Oryzoideae</taxon>
        <taxon>Oryzeae</taxon>
        <taxon>Oryzinae</taxon>
        <taxon>Oryza</taxon>
    </lineage>
</organism>
<dbReference type="HOGENOM" id="CLU_2065116_0_0_1"/>
<dbReference type="Gramene" id="OB05G24960.1">
    <property type="protein sequence ID" value="OB05G24960.1"/>
    <property type="gene ID" value="OB05G24960"/>
</dbReference>
<dbReference type="Proteomes" id="UP000006038">
    <property type="component" value="Chromosome 5"/>
</dbReference>
<dbReference type="EnsemblPlants" id="OB05G24960.1">
    <property type="protein sequence ID" value="OB05G24960.1"/>
    <property type="gene ID" value="OB05G24960"/>
</dbReference>